<evidence type="ECO:0000256" key="2">
    <source>
        <dbReference type="ARBA" id="ARBA00023239"/>
    </source>
</evidence>
<name>A0A6J6QGW8_9ZZZZ</name>
<gene>
    <name evidence="3" type="ORF">UFOPK2579_01449</name>
</gene>
<dbReference type="AlphaFoldDB" id="A0A6J6QGW8"/>
<dbReference type="Pfam" id="PF01903">
    <property type="entry name" value="CbiX"/>
    <property type="match status" value="1"/>
</dbReference>
<proteinExistence type="predicted"/>
<keyword evidence="2" id="KW-0456">Lyase</keyword>
<dbReference type="Gene3D" id="3.40.50.1400">
    <property type="match status" value="1"/>
</dbReference>
<dbReference type="EMBL" id="CAEZXR010000167">
    <property type="protein sequence ID" value="CAB4711080.1"/>
    <property type="molecule type" value="Genomic_DNA"/>
</dbReference>
<accession>A0A6J6QGW8</accession>
<dbReference type="SUPFAM" id="SSF53800">
    <property type="entry name" value="Chelatase"/>
    <property type="match status" value="1"/>
</dbReference>
<dbReference type="InterPro" id="IPR002762">
    <property type="entry name" value="CbiX-like"/>
</dbReference>
<dbReference type="GO" id="GO:0016829">
    <property type="term" value="F:lyase activity"/>
    <property type="evidence" value="ECO:0007669"/>
    <property type="project" value="UniProtKB-KW"/>
</dbReference>
<evidence type="ECO:0000313" key="3">
    <source>
        <dbReference type="EMBL" id="CAB4711080.1"/>
    </source>
</evidence>
<evidence type="ECO:0000256" key="1">
    <source>
        <dbReference type="ARBA" id="ARBA00022723"/>
    </source>
</evidence>
<sequence length="68" mass="7103">MRAFRAEGRRHIAVASLFLAPGTLIDRAAELALEAGAVAVSEPLGAHPEIARTILARYAVGAVELVPV</sequence>
<dbReference type="GO" id="GO:0046872">
    <property type="term" value="F:metal ion binding"/>
    <property type="evidence" value="ECO:0007669"/>
    <property type="project" value="UniProtKB-KW"/>
</dbReference>
<reference evidence="3" key="1">
    <citation type="submission" date="2020-05" db="EMBL/GenBank/DDBJ databases">
        <authorList>
            <person name="Chiriac C."/>
            <person name="Salcher M."/>
            <person name="Ghai R."/>
            <person name="Kavagutti S V."/>
        </authorList>
    </citation>
    <scope>NUCLEOTIDE SEQUENCE</scope>
</reference>
<protein>
    <submittedName>
        <fullName evidence="3">Unannotated protein</fullName>
    </submittedName>
</protein>
<organism evidence="3">
    <name type="scientific">freshwater metagenome</name>
    <dbReference type="NCBI Taxonomy" id="449393"/>
    <lineage>
        <taxon>unclassified sequences</taxon>
        <taxon>metagenomes</taxon>
        <taxon>ecological metagenomes</taxon>
    </lineage>
</organism>
<keyword evidence="1" id="KW-0479">Metal-binding</keyword>